<reference evidence="2 3" key="1">
    <citation type="submission" date="2020-09" db="EMBL/GenBank/DDBJ databases">
        <title>Novel species of Mucilaginibacter isolated from a glacier on the Tibetan Plateau.</title>
        <authorList>
            <person name="Liu Q."/>
            <person name="Xin Y.-H."/>
        </authorList>
    </citation>
    <scope>NUCLEOTIDE SEQUENCE [LARGE SCALE GENOMIC DNA]</scope>
    <source>
        <strain evidence="2 3">ZT4R22</strain>
    </source>
</reference>
<evidence type="ECO:0000313" key="3">
    <source>
        <dbReference type="Proteomes" id="UP000606600"/>
    </source>
</evidence>
<comment type="caution">
    <text evidence="2">The sequence shown here is derived from an EMBL/GenBank/DDBJ whole genome shotgun (WGS) entry which is preliminary data.</text>
</comment>
<sequence length="228" mass="25144">MMANKPFITVSTLMLISLSVFGQYKYKQQLGTLGSVLMPDTPKVQNYKGLGIYLTNYKGVSYLAQASDVSGNLKDLLTRNSPDSLYNSYIKGSLQSTKGKLFYKNKLNINGNEGIEFAYKAILKGQNTYTYQRAVCLNDTILSCAVLAADSLSKDHPALTKFFDGFKVQSASAVKDAEAYSNGVKVGKVIGVLTFIAIFIIIIAGIVLLLRKLTSSKRKKQWSEEDFK</sequence>
<evidence type="ECO:0000313" key="2">
    <source>
        <dbReference type="EMBL" id="MBD1365827.1"/>
    </source>
</evidence>
<evidence type="ECO:0000256" key="1">
    <source>
        <dbReference type="SAM" id="Phobius"/>
    </source>
</evidence>
<keyword evidence="1" id="KW-0812">Transmembrane</keyword>
<keyword evidence="1" id="KW-1133">Transmembrane helix</keyword>
<gene>
    <name evidence="2" type="ORF">IDJ77_18570</name>
</gene>
<accession>A0ABR7WW47</accession>
<dbReference type="EMBL" id="JACWMY010000010">
    <property type="protein sequence ID" value="MBD1365827.1"/>
    <property type="molecule type" value="Genomic_DNA"/>
</dbReference>
<keyword evidence="1" id="KW-0472">Membrane</keyword>
<organism evidence="2 3">
    <name type="scientific">Mucilaginibacter pankratovii</name>
    <dbReference type="NCBI Taxonomy" id="2772110"/>
    <lineage>
        <taxon>Bacteria</taxon>
        <taxon>Pseudomonadati</taxon>
        <taxon>Bacteroidota</taxon>
        <taxon>Sphingobacteriia</taxon>
        <taxon>Sphingobacteriales</taxon>
        <taxon>Sphingobacteriaceae</taxon>
        <taxon>Mucilaginibacter</taxon>
    </lineage>
</organism>
<dbReference type="Proteomes" id="UP000606600">
    <property type="component" value="Unassembled WGS sequence"/>
</dbReference>
<protein>
    <submittedName>
        <fullName evidence="2">Uncharacterized protein</fullName>
    </submittedName>
</protein>
<dbReference type="RefSeq" id="WP_191190493.1">
    <property type="nucleotide sequence ID" value="NZ_JACWMY010000010.1"/>
</dbReference>
<keyword evidence="3" id="KW-1185">Reference proteome</keyword>
<name>A0ABR7WW47_9SPHI</name>
<proteinExistence type="predicted"/>
<feature type="transmembrane region" description="Helical" evidence="1">
    <location>
        <begin position="189"/>
        <end position="210"/>
    </location>
</feature>